<keyword evidence="3" id="KW-0812">Transmembrane</keyword>
<comment type="caution">
    <text evidence="5">The sequence shown here is derived from an EMBL/GenBank/DDBJ whole genome shotgun (WGS) entry which is preliminary data.</text>
</comment>
<reference evidence="6" key="1">
    <citation type="journal article" date="2019" name="Int. J. Syst. Evol. Microbiol.">
        <title>The Global Catalogue of Microorganisms (GCM) 10K type strain sequencing project: providing services to taxonomists for standard genome sequencing and annotation.</title>
        <authorList>
            <consortium name="The Broad Institute Genomics Platform"/>
            <consortium name="The Broad Institute Genome Sequencing Center for Infectious Disease"/>
            <person name="Wu L."/>
            <person name="Ma J."/>
        </authorList>
    </citation>
    <scope>NUCLEOTIDE SEQUENCE [LARGE SCALE GENOMIC DNA]</scope>
    <source>
        <strain evidence="6">SYNS20</strain>
    </source>
</reference>
<accession>A0ABW2JUU7</accession>
<feature type="compositionally biased region" description="Basic and acidic residues" evidence="2">
    <location>
        <begin position="458"/>
        <end position="481"/>
    </location>
</feature>
<dbReference type="Proteomes" id="UP001596523">
    <property type="component" value="Unassembled WGS sequence"/>
</dbReference>
<evidence type="ECO:0000313" key="6">
    <source>
        <dbReference type="Proteomes" id="UP001596523"/>
    </source>
</evidence>
<evidence type="ECO:0000256" key="2">
    <source>
        <dbReference type="SAM" id="MobiDB-lite"/>
    </source>
</evidence>
<evidence type="ECO:0000256" key="3">
    <source>
        <dbReference type="SAM" id="Phobius"/>
    </source>
</evidence>
<organism evidence="5 6">
    <name type="scientific">Streptomyces monticola</name>
    <dbReference type="NCBI Taxonomy" id="2666263"/>
    <lineage>
        <taxon>Bacteria</taxon>
        <taxon>Bacillati</taxon>
        <taxon>Actinomycetota</taxon>
        <taxon>Actinomycetes</taxon>
        <taxon>Kitasatosporales</taxon>
        <taxon>Streptomycetaceae</taxon>
        <taxon>Streptomyces</taxon>
    </lineage>
</organism>
<keyword evidence="3" id="KW-1133">Transmembrane helix</keyword>
<keyword evidence="3" id="KW-0472">Membrane</keyword>
<dbReference type="InterPro" id="IPR050922">
    <property type="entry name" value="LytR/CpsA/Psr_CW_biosynth"/>
</dbReference>
<evidence type="ECO:0000259" key="4">
    <source>
        <dbReference type="Pfam" id="PF03816"/>
    </source>
</evidence>
<proteinExistence type="inferred from homology"/>
<sequence>MTDTAGTPAGPDQPDDEAPEPVPPASDGGGGGTPQGGTPGDRDSDGSHGSDGDRDSDGDGTPAEAGPARATPAPRKPHWLRWVALGAAVVVLAAAGIGWSLYKKLEGNITEDTGTAAELERYEKERPMPAVHDAQNILLIGSDTRAGDGNRPYGQDVGTQRSDTTILLHLSADRQSATAVSLPRDLMVDIPSCRKADGSRTQEQFAQFNWAFEFGGPACTIRTVEKLTQIRVDHHMIVDFNGFKKMVDAVDGVDVCLKEPVDDIDAKLKLPAGRQKLDGEQALGYVRARKTLGNGSDTDRMDRQQQFLAALVNKVQSNGVLLNPTRLYPVLDAATSSLTTDPAIAGLTDLYELVRSMRNIPTEQVQFLTVPRQSYTYDANRDELVQPDAGRLFDRLRNDSPVQVTPQKPDSSGQGEESGEDSGSATEEGSDSAESGGYEEGEEESYDGGYWSDEGYWVDEKPGDGKPGGREAGDGKPDDPAHTPSPAPTFRGNTAAGTTCE</sequence>
<dbReference type="InterPro" id="IPR004474">
    <property type="entry name" value="LytR_CpsA_psr"/>
</dbReference>
<feature type="compositionally biased region" description="Polar residues" evidence="2">
    <location>
        <begin position="400"/>
        <end position="409"/>
    </location>
</feature>
<evidence type="ECO:0000313" key="5">
    <source>
        <dbReference type="EMBL" id="MFC7309956.1"/>
    </source>
</evidence>
<feature type="compositionally biased region" description="Polar residues" evidence="2">
    <location>
        <begin position="491"/>
        <end position="501"/>
    </location>
</feature>
<feature type="compositionally biased region" description="Low complexity" evidence="2">
    <location>
        <begin position="410"/>
        <end position="436"/>
    </location>
</feature>
<feature type="compositionally biased region" description="Basic and acidic residues" evidence="2">
    <location>
        <begin position="40"/>
        <end position="57"/>
    </location>
</feature>
<gene>
    <name evidence="5" type="ORF">ACFQVC_37790</name>
</gene>
<feature type="region of interest" description="Disordered" evidence="2">
    <location>
        <begin position="396"/>
        <end position="501"/>
    </location>
</feature>
<dbReference type="PANTHER" id="PTHR33392">
    <property type="entry name" value="POLYISOPRENYL-TEICHOIC ACID--PEPTIDOGLYCAN TEICHOIC ACID TRANSFERASE TAGU"/>
    <property type="match status" value="1"/>
</dbReference>
<protein>
    <submittedName>
        <fullName evidence="5">LCP family protein</fullName>
    </submittedName>
</protein>
<feature type="compositionally biased region" description="Gly residues" evidence="2">
    <location>
        <begin position="27"/>
        <end position="39"/>
    </location>
</feature>
<feature type="domain" description="Cell envelope-related transcriptional attenuator" evidence="4">
    <location>
        <begin position="161"/>
        <end position="316"/>
    </location>
</feature>
<keyword evidence="6" id="KW-1185">Reference proteome</keyword>
<name>A0ABW2JUU7_9ACTN</name>
<dbReference type="Gene3D" id="3.40.630.190">
    <property type="entry name" value="LCP protein"/>
    <property type="match status" value="1"/>
</dbReference>
<feature type="compositionally biased region" description="Acidic residues" evidence="2">
    <location>
        <begin position="437"/>
        <end position="446"/>
    </location>
</feature>
<feature type="transmembrane region" description="Helical" evidence="3">
    <location>
        <begin position="79"/>
        <end position="102"/>
    </location>
</feature>
<dbReference type="EMBL" id="JBHTCF010000026">
    <property type="protein sequence ID" value="MFC7309956.1"/>
    <property type="molecule type" value="Genomic_DNA"/>
</dbReference>
<feature type="region of interest" description="Disordered" evidence="2">
    <location>
        <begin position="1"/>
        <end position="74"/>
    </location>
</feature>
<dbReference type="RefSeq" id="WP_381839551.1">
    <property type="nucleotide sequence ID" value="NZ_JBHTCF010000026.1"/>
</dbReference>
<evidence type="ECO:0000256" key="1">
    <source>
        <dbReference type="ARBA" id="ARBA00006068"/>
    </source>
</evidence>
<dbReference type="Pfam" id="PF03816">
    <property type="entry name" value="LytR_cpsA_psr"/>
    <property type="match status" value="1"/>
</dbReference>
<dbReference type="NCBIfam" id="TIGR00350">
    <property type="entry name" value="lytR_cpsA_psr"/>
    <property type="match status" value="1"/>
</dbReference>
<comment type="similarity">
    <text evidence="1">Belongs to the LytR/CpsA/Psr (LCP) family.</text>
</comment>
<dbReference type="PANTHER" id="PTHR33392:SF6">
    <property type="entry name" value="POLYISOPRENYL-TEICHOIC ACID--PEPTIDOGLYCAN TEICHOIC ACID TRANSFERASE TAGU"/>
    <property type="match status" value="1"/>
</dbReference>